<feature type="region of interest" description="Disordered" evidence="1">
    <location>
        <begin position="118"/>
        <end position="171"/>
    </location>
</feature>
<feature type="compositionally biased region" description="Acidic residues" evidence="1">
    <location>
        <begin position="131"/>
        <end position="141"/>
    </location>
</feature>
<gene>
    <name evidence="2" type="ORF">NE237_024520</name>
</gene>
<organism evidence="2 3">
    <name type="scientific">Protea cynaroides</name>
    <dbReference type="NCBI Taxonomy" id="273540"/>
    <lineage>
        <taxon>Eukaryota</taxon>
        <taxon>Viridiplantae</taxon>
        <taxon>Streptophyta</taxon>
        <taxon>Embryophyta</taxon>
        <taxon>Tracheophyta</taxon>
        <taxon>Spermatophyta</taxon>
        <taxon>Magnoliopsida</taxon>
        <taxon>Proteales</taxon>
        <taxon>Proteaceae</taxon>
        <taxon>Protea</taxon>
    </lineage>
</organism>
<feature type="compositionally biased region" description="Basic and acidic residues" evidence="1">
    <location>
        <begin position="142"/>
        <end position="158"/>
    </location>
</feature>
<accession>A0A9Q0JYM5</accession>
<dbReference type="Proteomes" id="UP001141806">
    <property type="component" value="Unassembled WGS sequence"/>
</dbReference>
<reference evidence="2" key="1">
    <citation type="journal article" date="2023" name="Plant J.">
        <title>The genome of the king protea, Protea cynaroides.</title>
        <authorList>
            <person name="Chang J."/>
            <person name="Duong T.A."/>
            <person name="Schoeman C."/>
            <person name="Ma X."/>
            <person name="Roodt D."/>
            <person name="Barker N."/>
            <person name="Li Z."/>
            <person name="Van de Peer Y."/>
            <person name="Mizrachi E."/>
        </authorList>
    </citation>
    <scope>NUCLEOTIDE SEQUENCE</scope>
    <source>
        <tissue evidence="2">Young leaves</tissue>
    </source>
</reference>
<evidence type="ECO:0000313" key="3">
    <source>
        <dbReference type="Proteomes" id="UP001141806"/>
    </source>
</evidence>
<evidence type="ECO:0000313" key="2">
    <source>
        <dbReference type="EMBL" id="KAJ4957409.1"/>
    </source>
</evidence>
<comment type="caution">
    <text evidence="2">The sequence shown here is derived from an EMBL/GenBank/DDBJ whole genome shotgun (WGS) entry which is preliminary data.</text>
</comment>
<protein>
    <submittedName>
        <fullName evidence="2">Uncharacterized protein</fullName>
    </submittedName>
</protein>
<dbReference type="EMBL" id="JAMYWD010000010">
    <property type="protein sequence ID" value="KAJ4957409.1"/>
    <property type="molecule type" value="Genomic_DNA"/>
</dbReference>
<dbReference type="OrthoDB" id="777167at2759"/>
<dbReference type="AlphaFoldDB" id="A0A9Q0JYM5"/>
<keyword evidence="3" id="KW-1185">Reference proteome</keyword>
<evidence type="ECO:0000256" key="1">
    <source>
        <dbReference type="SAM" id="MobiDB-lite"/>
    </source>
</evidence>
<name>A0A9Q0JYM5_9MAGN</name>
<proteinExistence type="predicted"/>
<sequence length="171" mass="18624">MCKGTKRSRWFGWKKVAFNTNRCSTGKAKSTRILPEHFEVSQTLQTTVLSIGENLDSSSVTSLKSDQKKGVIPLAVQLATKVKVKIGGLKTSSFMIRVKCGGLKSNVQKGKTLATLSSSSDTSCDVKGGEEDPETSGEEELAEKKTRGEEDLWEEITKKPIGGEVNLDKNQ</sequence>